<dbReference type="Pfam" id="PF07298">
    <property type="entry name" value="NnrU"/>
    <property type="match status" value="1"/>
</dbReference>
<dbReference type="InterPro" id="IPR009915">
    <property type="entry name" value="NnrU_dom"/>
</dbReference>
<comment type="subcellular location">
    <subcellularLocation>
        <location evidence="1">Membrane</location>
        <topology evidence="1">Multi-pass membrane protein</topology>
    </subcellularLocation>
</comment>
<evidence type="ECO:0000256" key="3">
    <source>
        <dbReference type="ARBA" id="ARBA00022989"/>
    </source>
</evidence>
<evidence type="ECO:0000313" key="8">
    <source>
        <dbReference type="Proteomes" id="UP000250123"/>
    </source>
</evidence>
<evidence type="ECO:0000313" key="7">
    <source>
        <dbReference type="EMBL" id="SQH77686.1"/>
    </source>
</evidence>
<keyword evidence="4 5" id="KW-0472">Membrane</keyword>
<reference evidence="8" key="1">
    <citation type="submission" date="2018-06" db="EMBL/GenBank/DDBJ databases">
        <authorList>
            <person name="Cea G.-C."/>
            <person name="William W."/>
        </authorList>
    </citation>
    <scope>NUCLEOTIDE SEQUENCE [LARGE SCALE GENOMIC DNA]</scope>
    <source>
        <strain evidence="8">DB21MT-2</strain>
    </source>
</reference>
<dbReference type="EMBL" id="LS483452">
    <property type="protein sequence ID" value="SQH77686.1"/>
    <property type="molecule type" value="Genomic_DNA"/>
</dbReference>
<dbReference type="Proteomes" id="UP000250123">
    <property type="component" value="Chromosome SHEWBE"/>
</dbReference>
<dbReference type="OrthoDB" id="5293641at2"/>
<dbReference type="RefSeq" id="WP_112353479.1">
    <property type="nucleotide sequence ID" value="NZ_LS483452.1"/>
</dbReference>
<dbReference type="GO" id="GO:0016020">
    <property type="term" value="C:membrane"/>
    <property type="evidence" value="ECO:0007669"/>
    <property type="project" value="UniProtKB-SubCell"/>
</dbReference>
<evidence type="ECO:0000256" key="4">
    <source>
        <dbReference type="ARBA" id="ARBA00023136"/>
    </source>
</evidence>
<organism evidence="7 8">
    <name type="scientific">Shewanella benthica</name>
    <dbReference type="NCBI Taxonomy" id="43661"/>
    <lineage>
        <taxon>Bacteria</taxon>
        <taxon>Pseudomonadati</taxon>
        <taxon>Pseudomonadota</taxon>
        <taxon>Gammaproteobacteria</taxon>
        <taxon>Alteromonadales</taxon>
        <taxon>Shewanellaceae</taxon>
        <taxon>Shewanella</taxon>
    </lineage>
</organism>
<evidence type="ECO:0000259" key="6">
    <source>
        <dbReference type="Pfam" id="PF07298"/>
    </source>
</evidence>
<feature type="transmembrane region" description="Helical" evidence="5">
    <location>
        <begin position="156"/>
        <end position="175"/>
    </location>
</feature>
<sequence length="185" mass="20250">MIVLLSGMVLFIAIHLFPTQLQARQALMGKLGRVPYLALFAIISLIGFMLIIKGFGMASKEQLWQPLAFARPLVHAIMPLVFILLISAYLDTHIRAKLKHPMLIATCLWALVHLLANGDIASSVLFGGFFLYALTDILLAKSRDTMVPKGEPKAKFDIIAVVVGLLVYGLVLRGHQTLFGVSVIG</sequence>
<dbReference type="AlphaFoldDB" id="A0A330M5B2"/>
<feature type="domain" description="NnrU" evidence="6">
    <location>
        <begin position="3"/>
        <end position="182"/>
    </location>
</feature>
<evidence type="ECO:0000256" key="2">
    <source>
        <dbReference type="ARBA" id="ARBA00022692"/>
    </source>
</evidence>
<evidence type="ECO:0000256" key="1">
    <source>
        <dbReference type="ARBA" id="ARBA00004141"/>
    </source>
</evidence>
<protein>
    <recommendedName>
        <fullName evidence="6">NnrU domain-containing protein</fullName>
    </recommendedName>
</protein>
<feature type="transmembrane region" description="Helical" evidence="5">
    <location>
        <begin position="102"/>
        <end position="135"/>
    </location>
</feature>
<gene>
    <name evidence="7" type="ORF">SHEWBE_3723</name>
</gene>
<accession>A0A330M5B2</accession>
<evidence type="ECO:0000256" key="5">
    <source>
        <dbReference type="SAM" id="Phobius"/>
    </source>
</evidence>
<feature type="transmembrane region" description="Helical" evidence="5">
    <location>
        <begin position="73"/>
        <end position="90"/>
    </location>
</feature>
<feature type="transmembrane region" description="Helical" evidence="5">
    <location>
        <begin position="33"/>
        <end position="52"/>
    </location>
</feature>
<keyword evidence="2 5" id="KW-0812">Transmembrane</keyword>
<proteinExistence type="predicted"/>
<name>A0A330M5B2_9GAMM</name>
<dbReference type="KEGG" id="sbk:SHEWBE_3723"/>
<keyword evidence="3 5" id="KW-1133">Transmembrane helix</keyword>